<evidence type="ECO:0000259" key="1">
    <source>
        <dbReference type="Pfam" id="PF00179"/>
    </source>
</evidence>
<dbReference type="OrthoDB" id="5806393at2759"/>
<dbReference type="Proteomes" id="UP000230233">
    <property type="component" value="Chromosome X"/>
</dbReference>
<dbReference type="Pfam" id="PF00179">
    <property type="entry name" value="UQ_con"/>
    <property type="match status" value="1"/>
</dbReference>
<dbReference type="InterPro" id="IPR016135">
    <property type="entry name" value="UBQ-conjugating_enzyme/RWD"/>
</dbReference>
<keyword evidence="3" id="KW-1185">Reference proteome</keyword>
<proteinExistence type="predicted"/>
<protein>
    <recommendedName>
        <fullName evidence="1">UBC core domain-containing protein</fullName>
    </recommendedName>
</protein>
<name>A0A2G5SYX5_9PELO</name>
<dbReference type="SUPFAM" id="SSF54495">
    <property type="entry name" value="UBC-like"/>
    <property type="match status" value="1"/>
</dbReference>
<evidence type="ECO:0000313" key="2">
    <source>
        <dbReference type="EMBL" id="PIC20046.1"/>
    </source>
</evidence>
<feature type="domain" description="UBC core" evidence="1">
    <location>
        <begin position="21"/>
        <end position="84"/>
    </location>
</feature>
<gene>
    <name evidence="2" type="primary">Cnig_chr_X.g25374</name>
    <name evidence="2" type="ORF">B9Z55_025374</name>
</gene>
<dbReference type="EMBL" id="PDUG01000006">
    <property type="protein sequence ID" value="PIC20046.1"/>
    <property type="molecule type" value="Genomic_DNA"/>
</dbReference>
<accession>A0A2G5SYX5</accession>
<sequence length="132" mass="15132">MFDADTSLAKFLNDVECATSIYAFEIVDEEQKELKMMLATGDTTPYAGAVYEVVFRFPESYPFGVPHATFGSPIWNTWVHPVNKQVHFDDSQTWNVVDSLAYVEGLIQKPDMDEFSTFFRVARFWAGVYGHR</sequence>
<evidence type="ECO:0000313" key="3">
    <source>
        <dbReference type="Proteomes" id="UP000230233"/>
    </source>
</evidence>
<dbReference type="InterPro" id="IPR000608">
    <property type="entry name" value="UBC"/>
</dbReference>
<organism evidence="2 3">
    <name type="scientific">Caenorhabditis nigoni</name>
    <dbReference type="NCBI Taxonomy" id="1611254"/>
    <lineage>
        <taxon>Eukaryota</taxon>
        <taxon>Metazoa</taxon>
        <taxon>Ecdysozoa</taxon>
        <taxon>Nematoda</taxon>
        <taxon>Chromadorea</taxon>
        <taxon>Rhabditida</taxon>
        <taxon>Rhabditina</taxon>
        <taxon>Rhabditomorpha</taxon>
        <taxon>Rhabditoidea</taxon>
        <taxon>Rhabditidae</taxon>
        <taxon>Peloderinae</taxon>
        <taxon>Caenorhabditis</taxon>
    </lineage>
</organism>
<dbReference type="AlphaFoldDB" id="A0A2G5SYX5"/>
<comment type="caution">
    <text evidence="2">The sequence shown here is derived from an EMBL/GenBank/DDBJ whole genome shotgun (WGS) entry which is preliminary data.</text>
</comment>
<dbReference type="STRING" id="1611254.A0A2G5SYX5"/>
<dbReference type="Gene3D" id="3.10.110.10">
    <property type="entry name" value="Ubiquitin Conjugating Enzyme"/>
    <property type="match status" value="1"/>
</dbReference>
<reference evidence="3" key="1">
    <citation type="submission" date="2017-10" db="EMBL/GenBank/DDBJ databases">
        <title>Rapid genome shrinkage in a self-fertile nematode reveals novel sperm competition proteins.</title>
        <authorList>
            <person name="Yin D."/>
            <person name="Schwarz E.M."/>
            <person name="Thomas C.G."/>
            <person name="Felde R.L."/>
            <person name="Korf I.F."/>
            <person name="Cutter A.D."/>
            <person name="Schartner C.M."/>
            <person name="Ralston E.J."/>
            <person name="Meyer B.J."/>
            <person name="Haag E.S."/>
        </authorList>
    </citation>
    <scope>NUCLEOTIDE SEQUENCE [LARGE SCALE GENOMIC DNA]</scope>
    <source>
        <strain evidence="3">JU1422</strain>
    </source>
</reference>